<proteinExistence type="predicted"/>
<comment type="caution">
    <text evidence="2">The sequence shown here is derived from an EMBL/GenBank/DDBJ whole genome shotgun (WGS) entry which is preliminary data.</text>
</comment>
<evidence type="ECO:0000313" key="2">
    <source>
        <dbReference type="EMBL" id="TXK60639.1"/>
    </source>
</evidence>
<reference evidence="2 3" key="1">
    <citation type="submission" date="2019-08" db="EMBL/GenBank/DDBJ databases">
        <title>Rapid identification of Enteric Bacteria from Whole Genome Sequences (WGS) using Average Nucleotide Identity (ANI).</title>
        <authorList>
            <person name="Lane C."/>
        </authorList>
    </citation>
    <scope>NUCLEOTIDE SEQUENCE [LARGE SCALE GENOMIC DNA]</scope>
    <source>
        <strain evidence="2 3">D4984</strain>
    </source>
</reference>
<dbReference type="SMART" id="SM00966">
    <property type="entry name" value="SpoVT_AbrB"/>
    <property type="match status" value="1"/>
</dbReference>
<dbReference type="SUPFAM" id="SSF89447">
    <property type="entry name" value="AbrB/MazE/MraZ-like"/>
    <property type="match status" value="1"/>
</dbReference>
<dbReference type="PANTHER" id="PTHR40516:SF1">
    <property type="entry name" value="ANTITOXIN CHPS-RELATED"/>
    <property type="match status" value="1"/>
</dbReference>
<feature type="domain" description="SpoVT-AbrB" evidence="1">
    <location>
        <begin position="24"/>
        <end position="68"/>
    </location>
</feature>
<protein>
    <submittedName>
        <fullName evidence="2">AbrB/MazE/SpoVT family DNA-binding domain-containing protein</fullName>
    </submittedName>
</protein>
<name>A0ABY3L421_9BACT</name>
<dbReference type="Gene3D" id="2.10.260.10">
    <property type="match status" value="1"/>
</dbReference>
<dbReference type="GO" id="GO:0003677">
    <property type="term" value="F:DNA binding"/>
    <property type="evidence" value="ECO:0007669"/>
    <property type="project" value="UniProtKB-KW"/>
</dbReference>
<keyword evidence="3" id="KW-1185">Reference proteome</keyword>
<accession>A0ABY3L421</accession>
<evidence type="ECO:0000313" key="3">
    <source>
        <dbReference type="Proteomes" id="UP000321317"/>
    </source>
</evidence>
<dbReference type="Pfam" id="PF04014">
    <property type="entry name" value="MazE_antitoxin"/>
    <property type="match status" value="1"/>
</dbReference>
<dbReference type="EMBL" id="VRMA01000003">
    <property type="protein sequence ID" value="TXK60639.1"/>
    <property type="molecule type" value="Genomic_DNA"/>
</dbReference>
<evidence type="ECO:0000259" key="1">
    <source>
        <dbReference type="SMART" id="SM00966"/>
    </source>
</evidence>
<dbReference type="PANTHER" id="PTHR40516">
    <property type="entry name" value="ANTITOXIN CHPS-RELATED"/>
    <property type="match status" value="1"/>
</dbReference>
<dbReference type="InterPro" id="IPR037914">
    <property type="entry name" value="SpoVT-AbrB_sf"/>
</dbReference>
<gene>
    <name evidence="2" type="ORF">FVD16_00690</name>
</gene>
<sequence length="94" mass="10855">MIMSISLYIPKLQGYKMTTHLKLSRWGNSLALRIPVEILNDLNINQDTKLEVCSTKDKLVLKKCQSLDDLCHQITHSNLNIDNEWINESAGKEW</sequence>
<organism evidence="2 3">
    <name type="scientific">Campylobacter helveticus</name>
    <dbReference type="NCBI Taxonomy" id="28898"/>
    <lineage>
        <taxon>Bacteria</taxon>
        <taxon>Pseudomonadati</taxon>
        <taxon>Campylobacterota</taxon>
        <taxon>Epsilonproteobacteria</taxon>
        <taxon>Campylobacterales</taxon>
        <taxon>Campylobacteraceae</taxon>
        <taxon>Campylobacter</taxon>
    </lineage>
</organism>
<dbReference type="InterPro" id="IPR039052">
    <property type="entry name" value="Antitox_PemI-like"/>
</dbReference>
<dbReference type="InterPro" id="IPR007159">
    <property type="entry name" value="SpoVT-AbrB_dom"/>
</dbReference>
<dbReference type="Proteomes" id="UP000321317">
    <property type="component" value="Unassembled WGS sequence"/>
</dbReference>
<keyword evidence="2" id="KW-0238">DNA-binding</keyword>